<feature type="transmembrane region" description="Helical" evidence="1">
    <location>
        <begin position="50"/>
        <end position="70"/>
    </location>
</feature>
<feature type="transmembrane region" description="Helical" evidence="1">
    <location>
        <begin position="17"/>
        <end position="38"/>
    </location>
</feature>
<dbReference type="EMBL" id="CGBR01000020">
    <property type="protein sequence ID" value="CFQ66885.1"/>
    <property type="molecule type" value="Genomic_DNA"/>
</dbReference>
<gene>
    <name evidence="2" type="ORF">ERS137941_02768</name>
</gene>
<evidence type="ECO:0000256" key="1">
    <source>
        <dbReference type="SAM" id="Phobius"/>
    </source>
</evidence>
<evidence type="ECO:0000313" key="3">
    <source>
        <dbReference type="Proteomes" id="UP000048841"/>
    </source>
</evidence>
<protein>
    <submittedName>
        <fullName evidence="2">Putative lipoprotein</fullName>
    </submittedName>
</protein>
<name>A0A0H5GPV3_YEREN</name>
<evidence type="ECO:0000313" key="2">
    <source>
        <dbReference type="EMBL" id="CFQ66885.1"/>
    </source>
</evidence>
<keyword evidence="1" id="KW-0472">Membrane</keyword>
<dbReference type="Proteomes" id="UP000048841">
    <property type="component" value="Unassembled WGS sequence"/>
</dbReference>
<sequence>MSVLYLFFNYCLKNTQLASIFPCFISRYFAKVATLFYSDVLGAKRKYMRWLFALFIAVSGWAGSASGNLLSPTHPTSGIALLALDCHSVSSTSSSVNISSSDLRPQEKAFYSQLRLMGMPAKKTAIKNRLGTLKFAGPVNPSLANNIWHGTYLAMSRSHRADEIYKQPRQSQPLLNYSNWIFHASTQQNRVGGWKESNTQYSGMLTYHIMA</sequence>
<dbReference type="AlphaFoldDB" id="A0A0H5GPV3"/>
<proteinExistence type="predicted"/>
<accession>A0A0H5GPV3</accession>
<organism evidence="2 3">
    <name type="scientific">Yersinia enterocolitica</name>
    <dbReference type="NCBI Taxonomy" id="630"/>
    <lineage>
        <taxon>Bacteria</taxon>
        <taxon>Pseudomonadati</taxon>
        <taxon>Pseudomonadota</taxon>
        <taxon>Gammaproteobacteria</taxon>
        <taxon>Enterobacterales</taxon>
        <taxon>Yersiniaceae</taxon>
        <taxon>Yersinia</taxon>
    </lineage>
</organism>
<keyword evidence="2" id="KW-0449">Lipoprotein</keyword>
<reference evidence="2 3" key="1">
    <citation type="submission" date="2015-03" db="EMBL/GenBank/DDBJ databases">
        <authorList>
            <person name="Murphy D."/>
        </authorList>
    </citation>
    <scope>NUCLEOTIDE SEQUENCE [LARGE SCALE GENOMIC DNA]</scope>
    <source>
        <strain evidence="2 3">IP26249</strain>
    </source>
</reference>
<keyword evidence="1" id="KW-1133">Transmembrane helix</keyword>
<keyword evidence="1" id="KW-0812">Transmembrane</keyword>